<dbReference type="PANTHER" id="PTHR35332:SF2">
    <property type="entry name" value="REGULATION OF ENOLASE PROTEIN 1"/>
    <property type="match status" value="1"/>
</dbReference>
<dbReference type="OrthoDB" id="42525at2759"/>
<keyword evidence="3" id="KW-1185">Reference proteome</keyword>
<dbReference type="OMA" id="PDIWRTP"/>
<dbReference type="STRING" id="1116229.S3CWZ2"/>
<accession>S3CWZ2</accession>
<organism evidence="2 3">
    <name type="scientific">Glarea lozoyensis (strain ATCC 20868 / MF5171)</name>
    <dbReference type="NCBI Taxonomy" id="1116229"/>
    <lineage>
        <taxon>Eukaryota</taxon>
        <taxon>Fungi</taxon>
        <taxon>Dikarya</taxon>
        <taxon>Ascomycota</taxon>
        <taxon>Pezizomycotina</taxon>
        <taxon>Leotiomycetes</taxon>
        <taxon>Helotiales</taxon>
        <taxon>Helotiaceae</taxon>
        <taxon>Glarea</taxon>
    </lineage>
</organism>
<sequence length="213" mass="24094">MAYQYANFPSSTPLPTPSAEGNVTITTTSVTDIWRKPPSIDSFNAPIIYKKITISKFKSARVTVTANLKTLYDQGGLVLVFPTKRSDPRPEKRWVKTGFEYYQNRPMMSTVTTDLWSDWSLLPLDPEDEREKRVTVEVEREKESDGSWGSVLRVSVVGRGGKVPVREVTWAFWDVDEEGEMWVGMTAAKPITSEGDDELSVEFEGFEVALRDD</sequence>
<feature type="compositionally biased region" description="Polar residues" evidence="1">
    <location>
        <begin position="7"/>
        <end position="21"/>
    </location>
</feature>
<dbReference type="Proteomes" id="UP000016922">
    <property type="component" value="Unassembled WGS sequence"/>
</dbReference>
<dbReference type="eggNOG" id="ENOG502S8JK">
    <property type="taxonomic scope" value="Eukaryota"/>
</dbReference>
<dbReference type="RefSeq" id="XP_008082273.1">
    <property type="nucleotide sequence ID" value="XM_008084082.1"/>
</dbReference>
<gene>
    <name evidence="2" type="ORF">GLAREA_03829</name>
</gene>
<dbReference type="HOGENOM" id="CLU_077442_2_0_1"/>
<dbReference type="AlphaFoldDB" id="S3CWZ2"/>
<dbReference type="KEGG" id="glz:GLAREA_03829"/>
<dbReference type="EMBL" id="KE145363">
    <property type="protein sequence ID" value="EPE30862.1"/>
    <property type="molecule type" value="Genomic_DNA"/>
</dbReference>
<dbReference type="InterPro" id="IPR009784">
    <property type="entry name" value="DUF1349"/>
</dbReference>
<dbReference type="Gene3D" id="2.60.120.200">
    <property type="match status" value="1"/>
</dbReference>
<evidence type="ECO:0000313" key="2">
    <source>
        <dbReference type="EMBL" id="EPE30862.1"/>
    </source>
</evidence>
<feature type="region of interest" description="Disordered" evidence="1">
    <location>
        <begin position="1"/>
        <end position="21"/>
    </location>
</feature>
<evidence type="ECO:0000256" key="1">
    <source>
        <dbReference type="SAM" id="MobiDB-lite"/>
    </source>
</evidence>
<reference evidence="2 3" key="1">
    <citation type="journal article" date="2013" name="BMC Genomics">
        <title>Genomics-driven discovery of the pneumocandin biosynthetic gene cluster in the fungus Glarea lozoyensis.</title>
        <authorList>
            <person name="Chen L."/>
            <person name="Yue Q."/>
            <person name="Zhang X."/>
            <person name="Xiang M."/>
            <person name="Wang C."/>
            <person name="Li S."/>
            <person name="Che Y."/>
            <person name="Ortiz-Lopez F.J."/>
            <person name="Bills G.F."/>
            <person name="Liu X."/>
            <person name="An Z."/>
        </authorList>
    </citation>
    <scope>NUCLEOTIDE SEQUENCE [LARGE SCALE GENOMIC DNA]</scope>
    <source>
        <strain evidence="3">ATCC 20868 / MF5171</strain>
    </source>
</reference>
<protein>
    <submittedName>
        <fullName evidence="2">Uncharacterized protein</fullName>
    </submittedName>
</protein>
<dbReference type="Pfam" id="PF07081">
    <property type="entry name" value="DUF1349"/>
    <property type="match status" value="1"/>
</dbReference>
<evidence type="ECO:0000313" key="3">
    <source>
        <dbReference type="Proteomes" id="UP000016922"/>
    </source>
</evidence>
<dbReference type="GeneID" id="19462884"/>
<proteinExistence type="predicted"/>
<name>S3CWZ2_GLAL2</name>
<dbReference type="PANTHER" id="PTHR35332">
    <property type="entry name" value="REGULATION OF ENOLASE PROTEIN 1"/>
    <property type="match status" value="1"/>
</dbReference>